<dbReference type="NCBIfam" id="NF004824">
    <property type="entry name" value="PRK06180.1"/>
    <property type="match status" value="1"/>
</dbReference>
<dbReference type="AlphaFoldDB" id="A0A7H9AV64"/>
<evidence type="ECO:0000256" key="3">
    <source>
        <dbReference type="RuleBase" id="RU000363"/>
    </source>
</evidence>
<dbReference type="InterPro" id="IPR036291">
    <property type="entry name" value="NAD(P)-bd_dom_sf"/>
</dbReference>
<dbReference type="PANTHER" id="PTHR43976">
    <property type="entry name" value="SHORT CHAIN DEHYDROGENASE"/>
    <property type="match status" value="1"/>
</dbReference>
<proteinExistence type="inferred from homology"/>
<dbReference type="SUPFAM" id="SSF51735">
    <property type="entry name" value="NAD(P)-binding Rossmann-fold domains"/>
    <property type="match status" value="1"/>
</dbReference>
<dbReference type="PANTHER" id="PTHR43976:SF16">
    <property type="entry name" value="SHORT-CHAIN DEHYDROGENASE_REDUCTASE FAMILY PROTEIN"/>
    <property type="match status" value="1"/>
</dbReference>
<dbReference type="KEGG" id="cagg:HYG79_10940"/>
<organism evidence="4 5">
    <name type="scientific">Costertonia aggregata</name>
    <dbReference type="NCBI Taxonomy" id="343403"/>
    <lineage>
        <taxon>Bacteria</taxon>
        <taxon>Pseudomonadati</taxon>
        <taxon>Bacteroidota</taxon>
        <taxon>Flavobacteriia</taxon>
        <taxon>Flavobacteriales</taxon>
        <taxon>Flavobacteriaceae</taxon>
        <taxon>Costertonia</taxon>
    </lineage>
</organism>
<dbReference type="PROSITE" id="PS00061">
    <property type="entry name" value="ADH_SHORT"/>
    <property type="match status" value="1"/>
</dbReference>
<dbReference type="PRINTS" id="PR00081">
    <property type="entry name" value="GDHRDH"/>
</dbReference>
<dbReference type="InterPro" id="IPR002347">
    <property type="entry name" value="SDR_fam"/>
</dbReference>
<sequence>MSMSKVWFITGASKGLGLHLVEKLLKSGYKVAATSRNQSQLIEKVSEKSDNFLPLAMDLTNENDVKSTIDKALSYFGGIDVVVNNAGYGLGGAIEELQHEEVHQNFDVNVYGSLHVIRNVLPIMREKGSGHIMNIASIGGFVATFPGYGIYCATKFAVQGFSEALQTEVKPLGINVTCVSPGYFRTEFLSSDSMQTSERSIDVYESARETVRMHAQDIHGNQAGDPAKAADVFIELSKMDNPPTHLYLGSDAYEFVNQKITNLQEMMEAHKSLGVSTDFENVNAS</sequence>
<dbReference type="CDD" id="cd05374">
    <property type="entry name" value="17beta-HSD-like_SDR_c"/>
    <property type="match status" value="1"/>
</dbReference>
<dbReference type="InterPro" id="IPR051911">
    <property type="entry name" value="SDR_oxidoreductase"/>
</dbReference>
<evidence type="ECO:0000313" key="5">
    <source>
        <dbReference type="Proteomes" id="UP000509302"/>
    </source>
</evidence>
<dbReference type="Proteomes" id="UP000509302">
    <property type="component" value="Chromosome"/>
</dbReference>
<evidence type="ECO:0000313" key="4">
    <source>
        <dbReference type="EMBL" id="QLG47267.1"/>
    </source>
</evidence>
<gene>
    <name evidence="4" type="ORF">HYG79_10940</name>
</gene>
<evidence type="ECO:0000256" key="1">
    <source>
        <dbReference type="ARBA" id="ARBA00006484"/>
    </source>
</evidence>
<dbReference type="Gene3D" id="3.40.50.720">
    <property type="entry name" value="NAD(P)-binding Rossmann-like Domain"/>
    <property type="match status" value="1"/>
</dbReference>
<keyword evidence="2" id="KW-0560">Oxidoreductase</keyword>
<protein>
    <submittedName>
        <fullName evidence="4">SDR family NAD(P)-dependent oxidoreductase</fullName>
    </submittedName>
</protein>
<dbReference type="InterPro" id="IPR020904">
    <property type="entry name" value="Sc_DH/Rdtase_CS"/>
</dbReference>
<dbReference type="EMBL" id="CP058595">
    <property type="protein sequence ID" value="QLG47267.1"/>
    <property type="molecule type" value="Genomic_DNA"/>
</dbReference>
<accession>A0A7H9AV64</accession>
<comment type="similarity">
    <text evidence="1 3">Belongs to the short-chain dehydrogenases/reductases (SDR) family.</text>
</comment>
<dbReference type="PRINTS" id="PR00080">
    <property type="entry name" value="SDRFAMILY"/>
</dbReference>
<keyword evidence="5" id="KW-1185">Reference proteome</keyword>
<name>A0A7H9AV64_9FLAO</name>
<reference evidence="4 5" key="1">
    <citation type="journal article" date="2006" name="Int. J. Syst. Evol. Microbiol.">
        <title>Costertonia aggregata gen. nov., sp. nov., a mesophilic marine bacterium of the family Flavobacteriaceae, isolated from a mature biofilm.</title>
        <authorList>
            <person name="Kwon K.K."/>
            <person name="Lee Y.K."/>
            <person name="Lee H.K."/>
        </authorList>
    </citation>
    <scope>NUCLEOTIDE SEQUENCE [LARGE SCALE GENOMIC DNA]</scope>
    <source>
        <strain evidence="4 5">KCCM 42265</strain>
    </source>
</reference>
<evidence type="ECO:0000256" key="2">
    <source>
        <dbReference type="ARBA" id="ARBA00023002"/>
    </source>
</evidence>
<dbReference type="GO" id="GO:0016491">
    <property type="term" value="F:oxidoreductase activity"/>
    <property type="evidence" value="ECO:0007669"/>
    <property type="project" value="UniProtKB-KW"/>
</dbReference>
<dbReference type="Pfam" id="PF00106">
    <property type="entry name" value="adh_short"/>
    <property type="match status" value="1"/>
</dbReference>